<evidence type="ECO:0000313" key="2">
    <source>
        <dbReference type="Proteomes" id="UP000283387"/>
    </source>
</evidence>
<name>A0A419W4Z3_9BACT</name>
<gene>
    <name evidence="1" type="ORF">BC643_0862</name>
</gene>
<protein>
    <submittedName>
        <fullName evidence="1">Uncharacterized protein</fullName>
    </submittedName>
</protein>
<reference evidence="1 2" key="1">
    <citation type="submission" date="2018-09" db="EMBL/GenBank/DDBJ databases">
        <title>Genomic Encyclopedia of Archaeal and Bacterial Type Strains, Phase II (KMG-II): from individual species to whole genera.</title>
        <authorList>
            <person name="Goeker M."/>
        </authorList>
    </citation>
    <scope>NUCLEOTIDE SEQUENCE [LARGE SCALE GENOMIC DNA]</scope>
    <source>
        <strain evidence="1 2">DSM 27148</strain>
    </source>
</reference>
<keyword evidence="2" id="KW-1185">Reference proteome</keyword>
<sequence>MNAPDEKPNQLESIVIKSNVKQAVYKNTLEAFNLLKEALRELVEEYSAKLKGKVIDEALPTFHEKGPFEAEFRLAADMLLFSMHSNVFVFNREHPVWKTDYVKEEPLNSYCGIINIYNFLSDSFKYNRMQDLGYLIARIFINRESHFFVEGKRQSGELVKDFKNDIMSKENIKQILDTSIKYAIEFDLLVPPYDQVKIASVEQMKEEIFHAKMKTGKRVGFKFNSDDI</sequence>
<dbReference type="EMBL" id="RAPN01000001">
    <property type="protein sequence ID" value="RKD90522.1"/>
    <property type="molecule type" value="Genomic_DNA"/>
</dbReference>
<dbReference type="Proteomes" id="UP000283387">
    <property type="component" value="Unassembled WGS sequence"/>
</dbReference>
<evidence type="ECO:0000313" key="1">
    <source>
        <dbReference type="EMBL" id="RKD90522.1"/>
    </source>
</evidence>
<dbReference type="OrthoDB" id="1003648at2"/>
<organism evidence="1 2">
    <name type="scientific">Mangrovibacterium diazotrophicum</name>
    <dbReference type="NCBI Taxonomy" id="1261403"/>
    <lineage>
        <taxon>Bacteria</taxon>
        <taxon>Pseudomonadati</taxon>
        <taxon>Bacteroidota</taxon>
        <taxon>Bacteroidia</taxon>
        <taxon>Marinilabiliales</taxon>
        <taxon>Prolixibacteraceae</taxon>
        <taxon>Mangrovibacterium</taxon>
    </lineage>
</organism>
<dbReference type="AlphaFoldDB" id="A0A419W4Z3"/>
<accession>A0A419W4Z3</accession>
<comment type="caution">
    <text evidence="1">The sequence shown here is derived from an EMBL/GenBank/DDBJ whole genome shotgun (WGS) entry which is preliminary data.</text>
</comment>
<dbReference type="RefSeq" id="WP_120271922.1">
    <property type="nucleotide sequence ID" value="NZ_RAPN01000001.1"/>
</dbReference>
<proteinExistence type="predicted"/>